<protein>
    <submittedName>
        <fullName evidence="1">Uncharacterized protein</fullName>
    </submittedName>
</protein>
<comment type="caution">
    <text evidence="1">The sequence shown here is derived from an EMBL/GenBank/DDBJ whole genome shotgun (WGS) entry which is preliminary data.</text>
</comment>
<dbReference type="RefSeq" id="WP_009186789.1">
    <property type="nucleotide sequence ID" value="NZ_AMGM01000107.1"/>
</dbReference>
<sequence>MTLSEITKVVLDKSIDSIVIGQDKELANSIYSKLQKVFDSLIPFKTEWGKHFKEDFDLAKYQKSKSNFLEVIQDEYIIQEGIDKQQKHFKIEFLRQMVNFPDFAPLVKSFEKLQKEISGAGVALKIIPLSEILELSPKGFNPDTEERVLNYCTIKISGRSEVEKYCGLWLYRCGFSLFGQKMGLTMNMASGYINRNSIFDNLDNIKILDILK</sequence>
<proteinExistence type="predicted"/>
<name>K1KTU2_CECL9</name>
<evidence type="ECO:0000313" key="1">
    <source>
        <dbReference type="EMBL" id="EKB47615.1"/>
    </source>
</evidence>
<evidence type="ECO:0000313" key="2">
    <source>
        <dbReference type="Proteomes" id="UP000004478"/>
    </source>
</evidence>
<dbReference type="EMBL" id="AMGM01000107">
    <property type="protein sequence ID" value="EKB47615.1"/>
    <property type="molecule type" value="Genomic_DNA"/>
</dbReference>
<reference evidence="1 2" key="1">
    <citation type="journal article" date="2012" name="J. Bacteriol.">
        <title>Draft Genome Sequence of Cecembia lonarensis Strain LW9T, Isolated from Lonar Lake, a Haloalkaline Lake in India.</title>
        <authorList>
            <person name="Shivaji S."/>
            <person name="Ara S."/>
            <person name="Singh A."/>
            <person name="Pinnaka A.K."/>
        </authorList>
    </citation>
    <scope>NUCLEOTIDE SEQUENCE [LARGE SCALE GENOMIC DNA]</scope>
    <source>
        <strain evidence="1 2">LW9</strain>
    </source>
</reference>
<gene>
    <name evidence="1" type="ORF">B879_03774</name>
</gene>
<dbReference type="Proteomes" id="UP000004478">
    <property type="component" value="Unassembled WGS sequence"/>
</dbReference>
<keyword evidence="2" id="KW-1185">Reference proteome</keyword>
<dbReference type="AlphaFoldDB" id="K1KTU2"/>
<organism evidence="1 2">
    <name type="scientific">Cecembia lonarensis (strain CCUG 58316 / KCTC 22772 / LW9)</name>
    <dbReference type="NCBI Taxonomy" id="1225176"/>
    <lineage>
        <taxon>Bacteria</taxon>
        <taxon>Pseudomonadati</taxon>
        <taxon>Bacteroidota</taxon>
        <taxon>Cytophagia</taxon>
        <taxon>Cytophagales</taxon>
        <taxon>Cyclobacteriaceae</taxon>
        <taxon>Cecembia</taxon>
    </lineage>
</organism>
<accession>K1KTU2</accession>